<organism evidence="1 2">
    <name type="scientific">Anaplasma phagocytophilum str. NCH-1</name>
    <dbReference type="NCBI Taxonomy" id="1359161"/>
    <lineage>
        <taxon>Bacteria</taxon>
        <taxon>Pseudomonadati</taxon>
        <taxon>Pseudomonadota</taxon>
        <taxon>Alphaproteobacteria</taxon>
        <taxon>Rickettsiales</taxon>
        <taxon>Anaplasmataceae</taxon>
        <taxon>Anaplasma</taxon>
        <taxon>phagocytophilum group</taxon>
    </lineage>
</organism>
<dbReference type="Proteomes" id="UP000033754">
    <property type="component" value="Unassembled WGS sequence"/>
</dbReference>
<sequence length="43" mass="4781">MANAITSPKKSCVVTFKCESIVHGFAQRSCSHTVQKGMFYYPP</sequence>
<dbReference type="AlphaFoldDB" id="A0A0F3NKA6"/>
<gene>
    <name evidence="1" type="ORF">EPHNCH_0146</name>
</gene>
<evidence type="ECO:0000313" key="2">
    <source>
        <dbReference type="Proteomes" id="UP000033754"/>
    </source>
</evidence>
<reference evidence="1 2" key="1">
    <citation type="submission" date="2015-01" db="EMBL/GenBank/DDBJ databases">
        <title>Genome Sequencing of Rickettsiales.</title>
        <authorList>
            <person name="Daugherty S.C."/>
            <person name="Su Q."/>
            <person name="Abolude K."/>
            <person name="Beier-Sexton M."/>
            <person name="Carlyon J.A."/>
            <person name="Carter R."/>
            <person name="Day N.P."/>
            <person name="Dumler S.J."/>
            <person name="Dyachenko V."/>
            <person name="Godinez A."/>
            <person name="Kurtti T.J."/>
            <person name="Lichay M."/>
            <person name="Mullins K.E."/>
            <person name="Ott S."/>
            <person name="Pappas-Brown V."/>
            <person name="Paris D.H."/>
            <person name="Patel P."/>
            <person name="Richards A.L."/>
            <person name="Sadzewicz L."/>
            <person name="Sears K."/>
            <person name="Seidman D."/>
            <person name="Sengamalay N."/>
            <person name="Stenos J."/>
            <person name="Tallon L.J."/>
            <person name="Vincent G."/>
            <person name="Fraser C.M."/>
            <person name="Munderloh U."/>
            <person name="Dunning-Hotopp J.C."/>
        </authorList>
    </citation>
    <scope>NUCLEOTIDE SEQUENCE [LARGE SCALE GENOMIC DNA]</scope>
    <source>
        <strain evidence="1 2">NCH-1</strain>
    </source>
</reference>
<comment type="caution">
    <text evidence="1">The sequence shown here is derived from an EMBL/GenBank/DDBJ whole genome shotgun (WGS) entry which is preliminary data.</text>
</comment>
<dbReference type="EMBL" id="LANT01000001">
    <property type="protein sequence ID" value="KJV68470.1"/>
    <property type="molecule type" value="Genomic_DNA"/>
</dbReference>
<proteinExistence type="predicted"/>
<protein>
    <submittedName>
        <fullName evidence="1">Uncharacterized protein</fullName>
    </submittedName>
</protein>
<dbReference type="PATRIC" id="fig|1359161.3.peg.152"/>
<accession>A0A0F3NKA6</accession>
<evidence type="ECO:0000313" key="1">
    <source>
        <dbReference type="EMBL" id="KJV68470.1"/>
    </source>
</evidence>
<name>A0A0F3NKA6_ANAPH</name>